<dbReference type="Pfam" id="PF14440">
    <property type="entry name" value="XOO_2897-deam"/>
    <property type="match status" value="1"/>
</dbReference>
<dbReference type="EMBL" id="JBITYT010000004">
    <property type="protein sequence ID" value="MFI9120119.1"/>
    <property type="molecule type" value="Genomic_DNA"/>
</dbReference>
<evidence type="ECO:0000313" key="2">
    <source>
        <dbReference type="Proteomes" id="UP001614391"/>
    </source>
</evidence>
<reference evidence="1 2" key="1">
    <citation type="submission" date="2024-10" db="EMBL/GenBank/DDBJ databases">
        <title>The Natural Products Discovery Center: Release of the First 8490 Sequenced Strains for Exploring Actinobacteria Biosynthetic Diversity.</title>
        <authorList>
            <person name="Kalkreuter E."/>
            <person name="Kautsar S.A."/>
            <person name="Yang D."/>
            <person name="Bader C.D."/>
            <person name="Teijaro C.N."/>
            <person name="Fluegel L."/>
            <person name="Davis C.M."/>
            <person name="Simpson J.R."/>
            <person name="Lauterbach L."/>
            <person name="Steele A.D."/>
            <person name="Gui C."/>
            <person name="Meng S."/>
            <person name="Li G."/>
            <person name="Viehrig K."/>
            <person name="Ye F."/>
            <person name="Su P."/>
            <person name="Kiefer A.F."/>
            <person name="Nichols A."/>
            <person name="Cepeda A.J."/>
            <person name="Yan W."/>
            <person name="Fan B."/>
            <person name="Jiang Y."/>
            <person name="Adhikari A."/>
            <person name="Zheng C.-J."/>
            <person name="Schuster L."/>
            <person name="Cowan T.M."/>
            <person name="Smanski M.J."/>
            <person name="Chevrette M.G."/>
            <person name="De Carvalho L.P.S."/>
            <person name="Shen B."/>
        </authorList>
    </citation>
    <scope>NUCLEOTIDE SEQUENCE [LARGE SCALE GENOMIC DNA]</scope>
    <source>
        <strain evidence="1 2">NPDC053346</strain>
    </source>
</reference>
<dbReference type="Proteomes" id="UP001614391">
    <property type="component" value="Unassembled WGS sequence"/>
</dbReference>
<dbReference type="RefSeq" id="WP_399613756.1">
    <property type="nucleotide sequence ID" value="NZ_JBITYT010000004.1"/>
</dbReference>
<keyword evidence="2" id="KW-1185">Reference proteome</keyword>
<protein>
    <submittedName>
        <fullName evidence="1">SUKH-4 family immunity protein</fullName>
    </submittedName>
</protein>
<proteinExistence type="predicted"/>
<name>A0ABW8CRF7_STRBI</name>
<comment type="caution">
    <text evidence="1">The sequence shown here is derived from an EMBL/GenBank/DDBJ whole genome shotgun (WGS) entry which is preliminary data.</text>
</comment>
<dbReference type="Pfam" id="PF14435">
    <property type="entry name" value="SUKH-4"/>
    <property type="match status" value="1"/>
</dbReference>
<accession>A0ABW8CRF7</accession>
<sequence>MTDPIAAHFGADGVRRFPAVSLYGAPVPDDVVRTLRDRGVPVAVAPYFRAAATGDAARLGAHAFQQGRQDPPGALSRWLRLGTDGGAELCVRPDGAVQAVFLSGVMPDMYVSASVDLFNEALVLLDRGLPRLAAADGLEDALPVLRGLMTGLEDLDPLAFAERESWWPRVLDDVRHTLNFPFSASFEFKLPDGRREIVTDSTGPGRLHPEERLWQRLSSSGVRPEDVTRVYCELEPCLMPGHYCAHWMRRLFPHARFTHGFDYGVTAESREEGLKEAIVYAAQQALRHQ</sequence>
<organism evidence="1 2">
    <name type="scientific">Streptomyces bikiniensis</name>
    <dbReference type="NCBI Taxonomy" id="1896"/>
    <lineage>
        <taxon>Bacteria</taxon>
        <taxon>Bacillati</taxon>
        <taxon>Actinomycetota</taxon>
        <taxon>Actinomycetes</taxon>
        <taxon>Kitasatosporales</taxon>
        <taxon>Streptomycetaceae</taxon>
        <taxon>Streptomyces</taxon>
    </lineage>
</organism>
<dbReference type="InterPro" id="IPR025851">
    <property type="entry name" value="SUKH-4"/>
</dbReference>
<dbReference type="InterPro" id="IPR032722">
    <property type="entry name" value="Deaminase_XOO_2897"/>
</dbReference>
<gene>
    <name evidence="1" type="ORF">ACIGW0_12105</name>
</gene>
<evidence type="ECO:0000313" key="1">
    <source>
        <dbReference type="EMBL" id="MFI9120119.1"/>
    </source>
</evidence>